<dbReference type="PANTHER" id="PTHR32295">
    <property type="entry name" value="IQ-DOMAIN 5-RELATED"/>
    <property type="match status" value="1"/>
</dbReference>
<evidence type="ECO:0000313" key="5">
    <source>
        <dbReference type="Proteomes" id="UP000257109"/>
    </source>
</evidence>
<evidence type="ECO:0000256" key="1">
    <source>
        <dbReference type="ARBA" id="ARBA00022860"/>
    </source>
</evidence>
<dbReference type="PROSITE" id="PS50096">
    <property type="entry name" value="IQ"/>
    <property type="match status" value="1"/>
</dbReference>
<evidence type="ECO:0000256" key="2">
    <source>
        <dbReference type="ARBA" id="ARBA00024341"/>
    </source>
</evidence>
<dbReference type="Gene3D" id="1.20.5.1190">
    <property type="entry name" value="iswi atpase"/>
    <property type="match status" value="1"/>
</dbReference>
<dbReference type="PANTHER" id="PTHR32295:SF149">
    <property type="entry name" value="IQ CALMODULIN-BINDING MOTIF PROTEIN"/>
    <property type="match status" value="1"/>
</dbReference>
<sequence>MPEDTQEYSSKQGWTKTRDGSMSGCWRLSLRFSSKDKETAHMGRKGSWFSAVKKVFVSDTKKDQKHHHHKSKLACFGIHHQYYEDLDMAPEGAPIAIVPSLPPRKDIKQISEAEDEQGNFSLVMATTVAAGAAVAEVARLSNTPRCKGKMNEEMAAIYIQTAYRGYVARRSLRGLRGLARLKALVQGQSVQRQAATTLQCMQTISHLQSQIRARKMRISEENRALQRQLQQKREKELDKLQANQFGEKWDLSAQSKEQVEAKLLNRQVAAMRREKALAYASTHQVNQDLLIWITNYLVQQQTWKNNSKSAANATFMDPNNPHWGWNWLERWMAARPWEGQNITCHNSHAPVKVVSKHTMSIGEITKLYSLRDQNNDAKNSPTSPKPSHPLKASTTTIAPSSSRGSGSWGGDGDSKSMLSKISENNRRHSIGVARDDESHANSPTAFPSTKVAKAKSPTKVQSASVGVQINGTPEKAASATPKKRLSFPAIPAGARRYSLSNKSANAASNKNVAIATIPDEKVKVRNGLSSIDLEN</sequence>
<dbReference type="STRING" id="157652.A0A371H2W1"/>
<reference evidence="4" key="1">
    <citation type="submission" date="2018-05" db="EMBL/GenBank/DDBJ databases">
        <title>Draft genome of Mucuna pruriens seed.</title>
        <authorList>
            <person name="Nnadi N.E."/>
            <person name="Vos R."/>
            <person name="Hasami M.H."/>
            <person name="Devisetty U.K."/>
            <person name="Aguiy J.C."/>
        </authorList>
    </citation>
    <scope>NUCLEOTIDE SEQUENCE [LARGE SCALE GENOMIC DNA]</scope>
    <source>
        <strain evidence="4">JCA_2017</strain>
    </source>
</reference>
<dbReference type="OrthoDB" id="1923765at2759"/>
<dbReference type="InterPro" id="IPR000048">
    <property type="entry name" value="IQ_motif_EF-hand-BS"/>
</dbReference>
<name>A0A371H2W1_MUCPR</name>
<dbReference type="GO" id="GO:0005516">
    <property type="term" value="F:calmodulin binding"/>
    <property type="evidence" value="ECO:0007669"/>
    <property type="project" value="UniProtKB-KW"/>
</dbReference>
<dbReference type="EMBL" id="QJKJ01003760">
    <property type="protein sequence ID" value="RDX96983.1"/>
    <property type="molecule type" value="Genomic_DNA"/>
</dbReference>
<dbReference type="Proteomes" id="UP000257109">
    <property type="component" value="Unassembled WGS sequence"/>
</dbReference>
<feature type="region of interest" description="Disordered" evidence="3">
    <location>
        <begin position="370"/>
        <end position="418"/>
    </location>
</feature>
<accession>A0A371H2W1</accession>
<dbReference type="Pfam" id="PF00612">
    <property type="entry name" value="IQ"/>
    <property type="match status" value="1"/>
</dbReference>
<protein>
    <submittedName>
        <fullName evidence="4">Protein IQ-DOMAIN 1</fullName>
    </submittedName>
</protein>
<feature type="non-terminal residue" evidence="4">
    <location>
        <position position="1"/>
    </location>
</feature>
<dbReference type="AlphaFoldDB" id="A0A371H2W1"/>
<keyword evidence="5" id="KW-1185">Reference proteome</keyword>
<feature type="region of interest" description="Disordered" evidence="3">
    <location>
        <begin position="431"/>
        <end position="457"/>
    </location>
</feature>
<evidence type="ECO:0000313" key="4">
    <source>
        <dbReference type="EMBL" id="RDX96983.1"/>
    </source>
</evidence>
<evidence type="ECO:0000256" key="3">
    <source>
        <dbReference type="SAM" id="MobiDB-lite"/>
    </source>
</evidence>
<comment type="similarity">
    <text evidence="2">Belongs to the IQD family.</text>
</comment>
<keyword evidence="1" id="KW-0112">Calmodulin-binding</keyword>
<gene>
    <name evidence="4" type="primary">IQD1</name>
    <name evidence="4" type="ORF">CR513_20296</name>
</gene>
<proteinExistence type="inferred from homology"/>
<organism evidence="4 5">
    <name type="scientific">Mucuna pruriens</name>
    <name type="common">Velvet bean</name>
    <name type="synonym">Dolichos pruriens</name>
    <dbReference type="NCBI Taxonomy" id="157652"/>
    <lineage>
        <taxon>Eukaryota</taxon>
        <taxon>Viridiplantae</taxon>
        <taxon>Streptophyta</taxon>
        <taxon>Embryophyta</taxon>
        <taxon>Tracheophyta</taxon>
        <taxon>Spermatophyta</taxon>
        <taxon>Magnoliopsida</taxon>
        <taxon>eudicotyledons</taxon>
        <taxon>Gunneridae</taxon>
        <taxon>Pentapetalae</taxon>
        <taxon>rosids</taxon>
        <taxon>fabids</taxon>
        <taxon>Fabales</taxon>
        <taxon>Fabaceae</taxon>
        <taxon>Papilionoideae</taxon>
        <taxon>50 kb inversion clade</taxon>
        <taxon>NPAAA clade</taxon>
        <taxon>indigoferoid/millettioid clade</taxon>
        <taxon>Phaseoleae</taxon>
        <taxon>Mucuna</taxon>
    </lineage>
</organism>
<dbReference type="SMART" id="SM00015">
    <property type="entry name" value="IQ"/>
    <property type="match status" value="1"/>
</dbReference>
<comment type="caution">
    <text evidence="4">The sequence shown here is derived from an EMBL/GenBank/DDBJ whole genome shotgun (WGS) entry which is preliminary data.</text>
</comment>
<feature type="region of interest" description="Disordered" evidence="3">
    <location>
        <begin position="1"/>
        <end position="21"/>
    </location>
</feature>